<accession>A0ABN9Y9D5</accession>
<evidence type="ECO:0000256" key="1">
    <source>
        <dbReference type="SAM" id="MobiDB-lite"/>
    </source>
</evidence>
<gene>
    <name evidence="2" type="ORF">PCOR1329_LOCUS83696</name>
</gene>
<reference evidence="2" key="1">
    <citation type="submission" date="2023-10" db="EMBL/GenBank/DDBJ databases">
        <authorList>
            <person name="Chen Y."/>
            <person name="Shah S."/>
            <person name="Dougan E. K."/>
            <person name="Thang M."/>
            <person name="Chan C."/>
        </authorList>
    </citation>
    <scope>NUCLEOTIDE SEQUENCE [LARGE SCALE GENOMIC DNA]</scope>
</reference>
<feature type="compositionally biased region" description="Pro residues" evidence="1">
    <location>
        <begin position="234"/>
        <end position="248"/>
    </location>
</feature>
<sequence>MGFPLPNSSMRLPICAGPPAPMRAAVGLILIVIHIVRAAGVRAGHQCGTALPSALPSHISRGSPAHFMAWQILGGLASLVLHRVLDGLLFSAHRVARRSELMAAQVRMGLNYASTGIGMRSPKEACSGGPRATSRASIGDWMRANACGTRFQRRPRCSCLAACASSSGSLLISCCSEVVIPNVWYSYVCPGSNSSSVVPEVHRAPRARAGWLRIALGRGDASPEFPPHRRRFPPRPPPSPSFPSPPPSCHPPLRLRALSAAMPSRDDFPRMSDVDAEAFFRAKHVGIFVMDFLLPNGSLWLPVRAGHPATMRAAVDMTAIVIHFVRAAGARIGHQRGTVLPSALPSQISDASSAHFMAWQILGGLASLVIHRVLGGLLFAAHRVAEAKIRADGDACPHGSALCF</sequence>
<keyword evidence="3" id="KW-1185">Reference proteome</keyword>
<organism evidence="2 3">
    <name type="scientific">Prorocentrum cordatum</name>
    <dbReference type="NCBI Taxonomy" id="2364126"/>
    <lineage>
        <taxon>Eukaryota</taxon>
        <taxon>Sar</taxon>
        <taxon>Alveolata</taxon>
        <taxon>Dinophyceae</taxon>
        <taxon>Prorocentrales</taxon>
        <taxon>Prorocentraceae</taxon>
        <taxon>Prorocentrum</taxon>
    </lineage>
</organism>
<proteinExistence type="predicted"/>
<evidence type="ECO:0000313" key="3">
    <source>
        <dbReference type="Proteomes" id="UP001189429"/>
    </source>
</evidence>
<dbReference type="EMBL" id="CAUYUJ010022159">
    <property type="protein sequence ID" value="CAK0909223.1"/>
    <property type="molecule type" value="Genomic_DNA"/>
</dbReference>
<protein>
    <submittedName>
        <fullName evidence="2">Uncharacterized protein</fullName>
    </submittedName>
</protein>
<comment type="caution">
    <text evidence="2">The sequence shown here is derived from an EMBL/GenBank/DDBJ whole genome shotgun (WGS) entry which is preliminary data.</text>
</comment>
<evidence type="ECO:0000313" key="2">
    <source>
        <dbReference type="EMBL" id="CAK0909223.1"/>
    </source>
</evidence>
<dbReference type="Proteomes" id="UP001189429">
    <property type="component" value="Unassembled WGS sequence"/>
</dbReference>
<feature type="region of interest" description="Disordered" evidence="1">
    <location>
        <begin position="220"/>
        <end position="248"/>
    </location>
</feature>
<name>A0ABN9Y9D5_9DINO</name>